<organism evidence="15 16">
    <name type="scientific">Pontibacter arcticus</name>
    <dbReference type="NCBI Taxonomy" id="2080288"/>
    <lineage>
        <taxon>Bacteria</taxon>
        <taxon>Pseudomonadati</taxon>
        <taxon>Bacteroidota</taxon>
        <taxon>Cytophagia</taxon>
        <taxon>Cytophagales</taxon>
        <taxon>Hymenobacteraceae</taxon>
        <taxon>Pontibacter</taxon>
    </lineage>
</organism>
<dbReference type="Gene3D" id="1.20.120.350">
    <property type="entry name" value="Voltage-gated potassium channels. Chain C"/>
    <property type="match status" value="1"/>
</dbReference>
<keyword evidence="10 13" id="KW-0472">Membrane</keyword>
<keyword evidence="12" id="KW-0175">Coiled coil</keyword>
<proteinExistence type="predicted"/>
<dbReference type="InterPro" id="IPR028325">
    <property type="entry name" value="VG_K_chnl"/>
</dbReference>
<evidence type="ECO:0000256" key="10">
    <source>
        <dbReference type="ARBA" id="ARBA00023136"/>
    </source>
</evidence>
<keyword evidence="11 15" id="KW-0407">Ion channel</keyword>
<reference evidence="15 16" key="2">
    <citation type="submission" date="2018-07" db="EMBL/GenBank/DDBJ databases">
        <title>Pontibacter sp. 2b14 genomic sequence and assembly.</title>
        <authorList>
            <person name="Du Z.-J."/>
        </authorList>
    </citation>
    <scope>NUCLEOTIDE SEQUENCE [LARGE SCALE GENOMIC DNA]</scope>
    <source>
        <strain evidence="15 16">2b14</strain>
    </source>
</reference>
<dbReference type="PANTHER" id="PTHR11537:SF254">
    <property type="entry name" value="POTASSIUM VOLTAGE-GATED CHANNEL PROTEIN SHAB"/>
    <property type="match status" value="1"/>
</dbReference>
<dbReference type="GO" id="GO:0008076">
    <property type="term" value="C:voltage-gated potassium channel complex"/>
    <property type="evidence" value="ECO:0007669"/>
    <property type="project" value="InterPro"/>
</dbReference>
<protein>
    <submittedName>
        <fullName evidence="15">Potassium channel protein</fullName>
    </submittedName>
</protein>
<feature type="coiled-coil region" evidence="12">
    <location>
        <begin position="239"/>
        <end position="273"/>
    </location>
</feature>
<feature type="transmembrane region" description="Helical" evidence="13">
    <location>
        <begin position="146"/>
        <end position="168"/>
    </location>
</feature>
<dbReference type="AlphaFoldDB" id="A0A364RBV5"/>
<gene>
    <name evidence="15" type="ORF">DP923_13745</name>
</gene>
<evidence type="ECO:0000256" key="1">
    <source>
        <dbReference type="ARBA" id="ARBA00004141"/>
    </source>
</evidence>
<dbReference type="Gene3D" id="1.10.287.70">
    <property type="match status" value="1"/>
</dbReference>
<dbReference type="OrthoDB" id="9799090at2"/>
<comment type="subcellular location">
    <subcellularLocation>
        <location evidence="1">Membrane</location>
        <topology evidence="1">Multi-pass membrane protein</topology>
    </subcellularLocation>
</comment>
<evidence type="ECO:0000256" key="11">
    <source>
        <dbReference type="ARBA" id="ARBA00023303"/>
    </source>
</evidence>
<sequence>MKQKDTEAAQPEKQLEQERYELLNRLQDALEIPMVVLGFIWLVLLVVELIKGLSPLLQLFSNIIWVLFIIDFLIKFILAPHKIKFLKKNILTTISLAVPALRLFRVARAFRLLATVRAARGLRLVKVVSSINRSMRSLGQTMKRRAFGYMLALTLIVILAGSAGIYAFENKHGLDSFGESVWWTVMLLTSIGSDYFPVTAEGRVLCLLLAMYGFAVFGYFTATLATFFIDTDANDKESAVAGAEQIRELQQELHQLRSELQLVLQHLQEKENDKPSPSPPQL</sequence>
<feature type="transmembrane region" description="Helical" evidence="13">
    <location>
        <begin position="180"/>
        <end position="198"/>
    </location>
</feature>
<feature type="transmembrane region" description="Helical" evidence="13">
    <location>
        <begin position="29"/>
        <end position="50"/>
    </location>
</feature>
<dbReference type="RefSeq" id="WP_112306439.1">
    <property type="nucleotide sequence ID" value="NZ_QMDV01000004.1"/>
</dbReference>
<dbReference type="GO" id="GO:0001508">
    <property type="term" value="P:action potential"/>
    <property type="evidence" value="ECO:0007669"/>
    <property type="project" value="TreeGrafter"/>
</dbReference>
<evidence type="ECO:0000313" key="15">
    <source>
        <dbReference type="EMBL" id="RAU81759.1"/>
    </source>
</evidence>
<dbReference type="SUPFAM" id="SSF81324">
    <property type="entry name" value="Voltage-gated potassium channels"/>
    <property type="match status" value="1"/>
</dbReference>
<dbReference type="Gene3D" id="1.20.5.110">
    <property type="match status" value="1"/>
</dbReference>
<comment type="caution">
    <text evidence="15">The sequence shown here is derived from an EMBL/GenBank/DDBJ whole genome shotgun (WGS) entry which is preliminary data.</text>
</comment>
<keyword evidence="3" id="KW-0633">Potassium transport</keyword>
<dbReference type="PANTHER" id="PTHR11537">
    <property type="entry name" value="VOLTAGE-GATED POTASSIUM CHANNEL"/>
    <property type="match status" value="1"/>
</dbReference>
<evidence type="ECO:0000256" key="4">
    <source>
        <dbReference type="ARBA" id="ARBA00022692"/>
    </source>
</evidence>
<name>A0A364RBV5_9BACT</name>
<keyword evidence="6" id="KW-0851">Voltage-gated channel</keyword>
<keyword evidence="7" id="KW-0630">Potassium</keyword>
<evidence type="ECO:0000256" key="6">
    <source>
        <dbReference type="ARBA" id="ARBA00022882"/>
    </source>
</evidence>
<evidence type="ECO:0000256" key="2">
    <source>
        <dbReference type="ARBA" id="ARBA00022448"/>
    </source>
</evidence>
<dbReference type="GO" id="GO:0005249">
    <property type="term" value="F:voltage-gated potassium channel activity"/>
    <property type="evidence" value="ECO:0007669"/>
    <property type="project" value="InterPro"/>
</dbReference>
<evidence type="ECO:0000256" key="3">
    <source>
        <dbReference type="ARBA" id="ARBA00022538"/>
    </source>
</evidence>
<reference evidence="15 16" key="1">
    <citation type="submission" date="2018-06" db="EMBL/GenBank/DDBJ databases">
        <authorList>
            <person name="Liu Z.-W."/>
        </authorList>
    </citation>
    <scope>NUCLEOTIDE SEQUENCE [LARGE SCALE GENOMIC DNA]</scope>
    <source>
        <strain evidence="15 16">2b14</strain>
    </source>
</reference>
<evidence type="ECO:0000313" key="16">
    <source>
        <dbReference type="Proteomes" id="UP000251692"/>
    </source>
</evidence>
<evidence type="ECO:0000256" key="13">
    <source>
        <dbReference type="SAM" id="Phobius"/>
    </source>
</evidence>
<dbReference type="InterPro" id="IPR027359">
    <property type="entry name" value="Volt_channel_dom_sf"/>
</dbReference>
<accession>A0A364RBV5</accession>
<feature type="transmembrane region" description="Helical" evidence="13">
    <location>
        <begin position="205"/>
        <end position="229"/>
    </location>
</feature>
<keyword evidence="8 13" id="KW-1133">Transmembrane helix</keyword>
<evidence type="ECO:0000256" key="5">
    <source>
        <dbReference type="ARBA" id="ARBA00022826"/>
    </source>
</evidence>
<feature type="transmembrane region" description="Helical" evidence="13">
    <location>
        <begin position="56"/>
        <end position="78"/>
    </location>
</feature>
<dbReference type="Pfam" id="PF00520">
    <property type="entry name" value="Ion_trans"/>
    <property type="match status" value="1"/>
</dbReference>
<evidence type="ECO:0000259" key="14">
    <source>
        <dbReference type="Pfam" id="PF00520"/>
    </source>
</evidence>
<dbReference type="EMBL" id="QMDV01000004">
    <property type="protein sequence ID" value="RAU81759.1"/>
    <property type="molecule type" value="Genomic_DNA"/>
</dbReference>
<feature type="domain" description="Ion transport" evidence="14">
    <location>
        <begin position="47"/>
        <end position="224"/>
    </location>
</feature>
<dbReference type="InterPro" id="IPR005821">
    <property type="entry name" value="Ion_trans_dom"/>
</dbReference>
<dbReference type="Proteomes" id="UP000251692">
    <property type="component" value="Unassembled WGS sequence"/>
</dbReference>
<evidence type="ECO:0000256" key="12">
    <source>
        <dbReference type="SAM" id="Coils"/>
    </source>
</evidence>
<keyword evidence="5" id="KW-0631">Potassium channel</keyword>
<keyword evidence="4 13" id="KW-0812">Transmembrane</keyword>
<evidence type="ECO:0000256" key="8">
    <source>
        <dbReference type="ARBA" id="ARBA00022989"/>
    </source>
</evidence>
<evidence type="ECO:0000256" key="9">
    <source>
        <dbReference type="ARBA" id="ARBA00023065"/>
    </source>
</evidence>
<keyword evidence="16" id="KW-1185">Reference proteome</keyword>
<keyword evidence="2" id="KW-0813">Transport</keyword>
<keyword evidence="9" id="KW-0406">Ion transport</keyword>
<evidence type="ECO:0000256" key="7">
    <source>
        <dbReference type="ARBA" id="ARBA00022958"/>
    </source>
</evidence>